<accession>A0A931C6V8</accession>
<organism evidence="4 5">
    <name type="scientific">Actinoplanes aureus</name>
    <dbReference type="NCBI Taxonomy" id="2792083"/>
    <lineage>
        <taxon>Bacteria</taxon>
        <taxon>Bacillati</taxon>
        <taxon>Actinomycetota</taxon>
        <taxon>Actinomycetes</taxon>
        <taxon>Micromonosporales</taxon>
        <taxon>Micromonosporaceae</taxon>
        <taxon>Actinoplanes</taxon>
    </lineage>
</organism>
<evidence type="ECO:0000256" key="1">
    <source>
        <dbReference type="ARBA" id="ARBA00009013"/>
    </source>
</evidence>
<dbReference type="CDD" id="cd07043">
    <property type="entry name" value="STAS_anti-anti-sigma_factors"/>
    <property type="match status" value="1"/>
</dbReference>
<comment type="caution">
    <text evidence="4">The sequence shown here is derived from an EMBL/GenBank/DDBJ whole genome shotgun (WGS) entry which is preliminary data.</text>
</comment>
<dbReference type="InterPro" id="IPR036513">
    <property type="entry name" value="STAS_dom_sf"/>
</dbReference>
<sequence length="127" mass="13908">MSQPYLSVTSADVTADITVLTVAGELDIRTEQRVRAEVSALLNRGRTHLVFDLGAMTFCDSTGIGMFIDVHRTVRAHNGRLRLASLKPFVLQCFRQLSLEQILDLYDTCDDAVTGHGPMDNLGTSPA</sequence>
<evidence type="ECO:0000313" key="5">
    <source>
        <dbReference type="Proteomes" id="UP000598146"/>
    </source>
</evidence>
<dbReference type="GO" id="GO:0043856">
    <property type="term" value="F:anti-sigma factor antagonist activity"/>
    <property type="evidence" value="ECO:0007669"/>
    <property type="project" value="InterPro"/>
</dbReference>
<feature type="domain" description="STAS" evidence="3">
    <location>
        <begin position="7"/>
        <end position="116"/>
    </location>
</feature>
<evidence type="ECO:0000259" key="3">
    <source>
        <dbReference type="PROSITE" id="PS50801"/>
    </source>
</evidence>
<dbReference type="EMBL" id="JADQTO010000005">
    <property type="protein sequence ID" value="MBG0562472.1"/>
    <property type="molecule type" value="Genomic_DNA"/>
</dbReference>
<dbReference type="Pfam" id="PF01740">
    <property type="entry name" value="STAS"/>
    <property type="match status" value="1"/>
</dbReference>
<reference evidence="4" key="1">
    <citation type="submission" date="2020-11" db="EMBL/GenBank/DDBJ databases">
        <title>Isolation and identification of active actinomycetes.</title>
        <authorList>
            <person name="Sun X."/>
        </authorList>
    </citation>
    <scope>NUCLEOTIDE SEQUENCE</scope>
    <source>
        <strain evidence="4">NEAU-A11</strain>
    </source>
</reference>
<dbReference type="Gene3D" id="3.30.750.24">
    <property type="entry name" value="STAS domain"/>
    <property type="match status" value="1"/>
</dbReference>
<dbReference type="InterPro" id="IPR002645">
    <property type="entry name" value="STAS_dom"/>
</dbReference>
<dbReference type="SUPFAM" id="SSF52091">
    <property type="entry name" value="SpoIIaa-like"/>
    <property type="match status" value="1"/>
</dbReference>
<gene>
    <name evidence="4" type="ORF">I4J89_13485</name>
</gene>
<comment type="similarity">
    <text evidence="1 2">Belongs to the anti-sigma-factor antagonist family.</text>
</comment>
<evidence type="ECO:0000313" key="4">
    <source>
        <dbReference type="EMBL" id="MBG0562472.1"/>
    </source>
</evidence>
<evidence type="ECO:0000256" key="2">
    <source>
        <dbReference type="RuleBase" id="RU003749"/>
    </source>
</evidence>
<proteinExistence type="inferred from homology"/>
<protein>
    <recommendedName>
        <fullName evidence="2">Anti-sigma factor antagonist</fullName>
    </recommendedName>
</protein>
<name>A0A931C6V8_9ACTN</name>
<keyword evidence="5" id="KW-1185">Reference proteome</keyword>
<dbReference type="RefSeq" id="WP_196414244.1">
    <property type="nucleotide sequence ID" value="NZ_JADQTO010000005.1"/>
</dbReference>
<dbReference type="PROSITE" id="PS50801">
    <property type="entry name" value="STAS"/>
    <property type="match status" value="1"/>
</dbReference>
<dbReference type="Proteomes" id="UP000598146">
    <property type="component" value="Unassembled WGS sequence"/>
</dbReference>
<dbReference type="PANTHER" id="PTHR33495:SF2">
    <property type="entry name" value="ANTI-SIGMA FACTOR ANTAGONIST TM_1081-RELATED"/>
    <property type="match status" value="1"/>
</dbReference>
<dbReference type="PANTHER" id="PTHR33495">
    <property type="entry name" value="ANTI-SIGMA FACTOR ANTAGONIST TM_1081-RELATED-RELATED"/>
    <property type="match status" value="1"/>
</dbReference>
<dbReference type="AlphaFoldDB" id="A0A931C6V8"/>
<dbReference type="InterPro" id="IPR003658">
    <property type="entry name" value="Anti-sigma_ant"/>
</dbReference>
<dbReference type="NCBIfam" id="TIGR00377">
    <property type="entry name" value="ant_ant_sig"/>
    <property type="match status" value="1"/>
</dbReference>